<evidence type="ECO:0000256" key="1">
    <source>
        <dbReference type="SAM" id="MobiDB-lite"/>
    </source>
</evidence>
<accession>A0ABQ7BJ35</accession>
<keyword evidence="3" id="KW-1185">Reference proteome</keyword>
<comment type="caution">
    <text evidence="2">The sequence shown here is derived from an EMBL/GenBank/DDBJ whole genome shotgun (WGS) entry which is preliminary data.</text>
</comment>
<gene>
    <name evidence="2" type="ORF">DY000_02040235</name>
</gene>
<protein>
    <submittedName>
        <fullName evidence="2">Uncharacterized protein</fullName>
    </submittedName>
</protein>
<evidence type="ECO:0000313" key="2">
    <source>
        <dbReference type="EMBL" id="KAF3532337.1"/>
    </source>
</evidence>
<dbReference type="EMBL" id="QGKV02001507">
    <property type="protein sequence ID" value="KAF3532337.1"/>
    <property type="molecule type" value="Genomic_DNA"/>
</dbReference>
<sequence length="50" mass="5428">MRHTAFMRMSPSPAPLRHRSATDPPLRCFSVSVDPYLPGICTANIDTVGG</sequence>
<name>A0ABQ7BJ35_BRACR</name>
<feature type="region of interest" description="Disordered" evidence="1">
    <location>
        <begin position="1"/>
        <end position="21"/>
    </location>
</feature>
<dbReference type="Proteomes" id="UP000266723">
    <property type="component" value="Unassembled WGS sequence"/>
</dbReference>
<organism evidence="2 3">
    <name type="scientific">Brassica cretica</name>
    <name type="common">Mustard</name>
    <dbReference type="NCBI Taxonomy" id="69181"/>
    <lineage>
        <taxon>Eukaryota</taxon>
        <taxon>Viridiplantae</taxon>
        <taxon>Streptophyta</taxon>
        <taxon>Embryophyta</taxon>
        <taxon>Tracheophyta</taxon>
        <taxon>Spermatophyta</taxon>
        <taxon>Magnoliopsida</taxon>
        <taxon>eudicotyledons</taxon>
        <taxon>Gunneridae</taxon>
        <taxon>Pentapetalae</taxon>
        <taxon>rosids</taxon>
        <taxon>malvids</taxon>
        <taxon>Brassicales</taxon>
        <taxon>Brassicaceae</taxon>
        <taxon>Brassiceae</taxon>
        <taxon>Brassica</taxon>
    </lineage>
</organism>
<evidence type="ECO:0000313" key="3">
    <source>
        <dbReference type="Proteomes" id="UP000266723"/>
    </source>
</evidence>
<proteinExistence type="predicted"/>
<reference evidence="2 3" key="1">
    <citation type="journal article" date="2020" name="BMC Genomics">
        <title>Intraspecific diversification of the crop wild relative Brassica cretica Lam. using demographic model selection.</title>
        <authorList>
            <person name="Kioukis A."/>
            <person name="Michalopoulou V.A."/>
            <person name="Briers L."/>
            <person name="Pirintsos S."/>
            <person name="Studholme D.J."/>
            <person name="Pavlidis P."/>
            <person name="Sarris P.F."/>
        </authorList>
    </citation>
    <scope>NUCLEOTIDE SEQUENCE [LARGE SCALE GENOMIC DNA]</scope>
    <source>
        <strain evidence="3">cv. PFS-1207/04</strain>
    </source>
</reference>